<proteinExistence type="predicted"/>
<organism evidence="3 4">
    <name type="scientific">Laodelphax striatellus</name>
    <name type="common">Small brown planthopper</name>
    <name type="synonym">Delphax striatella</name>
    <dbReference type="NCBI Taxonomy" id="195883"/>
    <lineage>
        <taxon>Eukaryota</taxon>
        <taxon>Metazoa</taxon>
        <taxon>Ecdysozoa</taxon>
        <taxon>Arthropoda</taxon>
        <taxon>Hexapoda</taxon>
        <taxon>Insecta</taxon>
        <taxon>Pterygota</taxon>
        <taxon>Neoptera</taxon>
        <taxon>Paraneoptera</taxon>
        <taxon>Hemiptera</taxon>
        <taxon>Auchenorrhyncha</taxon>
        <taxon>Fulgoroidea</taxon>
        <taxon>Delphacidae</taxon>
        <taxon>Criomorphinae</taxon>
        <taxon>Laodelphax</taxon>
    </lineage>
</organism>
<feature type="transmembrane region" description="Helical" evidence="2">
    <location>
        <begin position="207"/>
        <end position="226"/>
    </location>
</feature>
<keyword evidence="2" id="KW-1133">Transmembrane helix</keyword>
<comment type="caution">
    <text evidence="3">The sequence shown here is derived from an EMBL/GenBank/DDBJ whole genome shotgun (WGS) entry which is preliminary data.</text>
</comment>
<gene>
    <name evidence="3" type="ORF">LSTR_LSTR002830</name>
</gene>
<dbReference type="SMR" id="A0A482XIB3"/>
<dbReference type="InParanoid" id="A0A482XIB3"/>
<evidence type="ECO:0000256" key="2">
    <source>
        <dbReference type="SAM" id="Phobius"/>
    </source>
</evidence>
<feature type="region of interest" description="Disordered" evidence="1">
    <location>
        <begin position="87"/>
        <end position="128"/>
    </location>
</feature>
<sequence>MCQNQNGTRITKYGKSVDMAPVKRKKDDAKLREQKKKLEQERRDRIKSDPTLYEEAKRKERERYKKRKEEGKIKEIKDLTAREKRAQRKIWAGKKAKSCLKRKQNEENATRRNCQDTPPESEGEAENENQPIELGRAGMCDAHSVDICRQPRNRPRCEEAHNGALLTLILLDRAPRMILITLHLPWRRISASRVIIQDAALRRLGLYVWRIILFLFALQMQLNFFASGRCTGATN</sequence>
<evidence type="ECO:0000313" key="3">
    <source>
        <dbReference type="EMBL" id="RZF45387.1"/>
    </source>
</evidence>
<reference evidence="3 4" key="1">
    <citation type="journal article" date="2017" name="Gigascience">
        <title>Genome sequence of the small brown planthopper, Laodelphax striatellus.</title>
        <authorList>
            <person name="Zhu J."/>
            <person name="Jiang F."/>
            <person name="Wang X."/>
            <person name="Yang P."/>
            <person name="Bao Y."/>
            <person name="Zhao W."/>
            <person name="Wang W."/>
            <person name="Lu H."/>
            <person name="Wang Q."/>
            <person name="Cui N."/>
            <person name="Li J."/>
            <person name="Chen X."/>
            <person name="Luo L."/>
            <person name="Yu J."/>
            <person name="Kang L."/>
            <person name="Cui F."/>
        </authorList>
    </citation>
    <scope>NUCLEOTIDE SEQUENCE [LARGE SCALE GENOMIC DNA]</scope>
    <source>
        <strain evidence="3">Lst14</strain>
    </source>
</reference>
<name>A0A482XIB3_LAOST</name>
<dbReference type="STRING" id="195883.A0A482XIB3"/>
<keyword evidence="2" id="KW-0812">Transmembrane</keyword>
<feature type="compositionally biased region" description="Basic and acidic residues" evidence="1">
    <location>
        <begin position="103"/>
        <end position="114"/>
    </location>
</feature>
<feature type="compositionally biased region" description="Basic and acidic residues" evidence="1">
    <location>
        <begin position="25"/>
        <end position="75"/>
    </location>
</feature>
<dbReference type="EMBL" id="QKKF02009244">
    <property type="protein sequence ID" value="RZF45387.1"/>
    <property type="molecule type" value="Genomic_DNA"/>
</dbReference>
<feature type="region of interest" description="Disordered" evidence="1">
    <location>
        <begin position="1"/>
        <end position="75"/>
    </location>
</feature>
<protein>
    <submittedName>
        <fullName evidence="3">Uncharacterized protein</fullName>
    </submittedName>
</protein>
<evidence type="ECO:0000313" key="4">
    <source>
        <dbReference type="Proteomes" id="UP000291343"/>
    </source>
</evidence>
<evidence type="ECO:0000256" key="1">
    <source>
        <dbReference type="SAM" id="MobiDB-lite"/>
    </source>
</evidence>
<accession>A0A482XIB3</accession>
<keyword evidence="2" id="KW-0472">Membrane</keyword>
<dbReference type="AlphaFoldDB" id="A0A482XIB3"/>
<keyword evidence="4" id="KW-1185">Reference proteome</keyword>
<feature type="compositionally biased region" description="Basic residues" evidence="1">
    <location>
        <begin position="87"/>
        <end position="102"/>
    </location>
</feature>
<dbReference type="Proteomes" id="UP000291343">
    <property type="component" value="Unassembled WGS sequence"/>
</dbReference>